<dbReference type="InterPro" id="IPR016162">
    <property type="entry name" value="Ald_DH_N"/>
</dbReference>
<protein>
    <recommendedName>
        <fullName evidence="5">Aldehyde dehydrogenase domain-containing protein</fullName>
    </recommendedName>
</protein>
<evidence type="ECO:0000256" key="1">
    <source>
        <dbReference type="ARBA" id="ARBA00009986"/>
    </source>
</evidence>
<evidence type="ECO:0000313" key="7">
    <source>
        <dbReference type="Proteomes" id="UP000654370"/>
    </source>
</evidence>
<dbReference type="InterPro" id="IPR016163">
    <property type="entry name" value="Ald_DH_C"/>
</dbReference>
<evidence type="ECO:0000256" key="4">
    <source>
        <dbReference type="RuleBase" id="RU003345"/>
    </source>
</evidence>
<dbReference type="PROSITE" id="PS00687">
    <property type="entry name" value="ALDEHYDE_DEHYDR_GLU"/>
    <property type="match status" value="1"/>
</dbReference>
<evidence type="ECO:0000256" key="3">
    <source>
        <dbReference type="PROSITE-ProRule" id="PRU10007"/>
    </source>
</evidence>
<gene>
    <name evidence="6" type="ORF">INT43_005184</name>
</gene>
<dbReference type="InterPro" id="IPR016160">
    <property type="entry name" value="Ald_DH_CS_CYS"/>
</dbReference>
<dbReference type="PANTHER" id="PTHR11699">
    <property type="entry name" value="ALDEHYDE DEHYDROGENASE-RELATED"/>
    <property type="match status" value="1"/>
</dbReference>
<feature type="domain" description="Aldehyde dehydrogenase" evidence="5">
    <location>
        <begin position="23"/>
        <end position="463"/>
    </location>
</feature>
<dbReference type="InterPro" id="IPR015590">
    <property type="entry name" value="Aldehyde_DH_dom"/>
</dbReference>
<dbReference type="AlphaFoldDB" id="A0A8H7PHL6"/>
<dbReference type="EMBL" id="JAEPQZ010000014">
    <property type="protein sequence ID" value="KAG2173764.1"/>
    <property type="molecule type" value="Genomic_DNA"/>
</dbReference>
<name>A0A8H7PHL6_MORIS</name>
<dbReference type="InterPro" id="IPR016161">
    <property type="entry name" value="Ald_DH/histidinol_DH"/>
</dbReference>
<dbReference type="Proteomes" id="UP000654370">
    <property type="component" value="Unassembled WGS sequence"/>
</dbReference>
<keyword evidence="2 4" id="KW-0560">Oxidoreductase</keyword>
<organism evidence="6 7">
    <name type="scientific">Mortierella isabellina</name>
    <name type="common">Filamentous fungus</name>
    <name type="synonym">Umbelopsis isabellina</name>
    <dbReference type="NCBI Taxonomy" id="91625"/>
    <lineage>
        <taxon>Eukaryota</taxon>
        <taxon>Fungi</taxon>
        <taxon>Fungi incertae sedis</taxon>
        <taxon>Mucoromycota</taxon>
        <taxon>Mucoromycotina</taxon>
        <taxon>Umbelopsidomycetes</taxon>
        <taxon>Umbelopsidales</taxon>
        <taxon>Umbelopsidaceae</taxon>
        <taxon>Umbelopsis</taxon>
    </lineage>
</organism>
<sequence>MSLSRAVLRPFVAGKFVESLQTVTHQLIDPRTARPSETLQEATAAHVDLAVQESNQCDIWRTSPRRRRNLLHDYANKLEQHAQDIAHAEQIQTGKPDDDAIGDVREAIECFRHFAGYADTLAGSAIDTEDRLIANTIREPKGTVGIITSFNYPVSLAAWKLAPALAAGNSVIVKPARQTPLTALLMADLARDVFPDSTISVLPGGADVGESIASHKGIAHVSFTGSTKVGQKVMQAAASSNIKSVTLECGGKNAAVVCKDANIDLVAESVVNGAFSNAGQNCCASSRLLIQRDIHQRVIDQILDRASKLQRDKDLGPLIDQAQYDHVLGYIDRATETVSLGGKPWASNGYYVAPTIYTNVKDSSPLASEEIFGPVLAVLDPFDDLTEAVTRVNASPYGLACGIFSQDTAMAQRMARSIQTGIVWINTYNYLPMRVPFGGAKMSGIGKDLGREAMDEFTFIKSIMTPI</sequence>
<dbReference type="Gene3D" id="3.40.309.10">
    <property type="entry name" value="Aldehyde Dehydrogenase, Chain A, domain 2"/>
    <property type="match status" value="1"/>
</dbReference>
<dbReference type="SUPFAM" id="SSF53720">
    <property type="entry name" value="ALDH-like"/>
    <property type="match status" value="1"/>
</dbReference>
<dbReference type="FunFam" id="3.40.605.10:FF:000007">
    <property type="entry name" value="NAD/NADP-dependent betaine aldehyde dehydrogenase"/>
    <property type="match status" value="1"/>
</dbReference>
<evidence type="ECO:0000259" key="5">
    <source>
        <dbReference type="Pfam" id="PF00171"/>
    </source>
</evidence>
<dbReference type="GO" id="GO:0016620">
    <property type="term" value="F:oxidoreductase activity, acting on the aldehyde or oxo group of donors, NAD or NADP as acceptor"/>
    <property type="evidence" value="ECO:0007669"/>
    <property type="project" value="InterPro"/>
</dbReference>
<comment type="similarity">
    <text evidence="1 4">Belongs to the aldehyde dehydrogenase family.</text>
</comment>
<proteinExistence type="inferred from homology"/>
<feature type="active site" evidence="3">
    <location>
        <position position="248"/>
    </location>
</feature>
<dbReference type="Pfam" id="PF00171">
    <property type="entry name" value="Aldedh"/>
    <property type="match status" value="1"/>
</dbReference>
<reference evidence="6" key="1">
    <citation type="submission" date="2020-12" db="EMBL/GenBank/DDBJ databases">
        <title>Metabolic potential, ecology and presence of endohyphal bacteria is reflected in genomic diversity of Mucoromycotina.</title>
        <authorList>
            <person name="Muszewska A."/>
            <person name="Okrasinska A."/>
            <person name="Steczkiewicz K."/>
            <person name="Drgas O."/>
            <person name="Orlowska M."/>
            <person name="Perlinska-Lenart U."/>
            <person name="Aleksandrzak-Piekarczyk T."/>
            <person name="Szatraj K."/>
            <person name="Zielenkiewicz U."/>
            <person name="Pilsyk S."/>
            <person name="Malc E."/>
            <person name="Mieczkowski P."/>
            <person name="Kruszewska J.S."/>
            <person name="Biernat P."/>
            <person name="Pawlowska J."/>
        </authorList>
    </citation>
    <scope>NUCLEOTIDE SEQUENCE</scope>
    <source>
        <strain evidence="6">WA0000067209</strain>
    </source>
</reference>
<accession>A0A8H7PHL6</accession>
<keyword evidence="7" id="KW-1185">Reference proteome</keyword>
<dbReference type="InterPro" id="IPR029510">
    <property type="entry name" value="Ald_DH_CS_GLU"/>
</dbReference>
<evidence type="ECO:0000256" key="2">
    <source>
        <dbReference type="ARBA" id="ARBA00023002"/>
    </source>
</evidence>
<comment type="caution">
    <text evidence="6">The sequence shown here is derived from an EMBL/GenBank/DDBJ whole genome shotgun (WGS) entry which is preliminary data.</text>
</comment>
<dbReference type="OrthoDB" id="310895at2759"/>
<dbReference type="PROSITE" id="PS00070">
    <property type="entry name" value="ALDEHYDE_DEHYDR_CYS"/>
    <property type="match status" value="1"/>
</dbReference>
<evidence type="ECO:0000313" key="6">
    <source>
        <dbReference type="EMBL" id="KAG2173764.1"/>
    </source>
</evidence>
<dbReference type="Gene3D" id="3.40.605.10">
    <property type="entry name" value="Aldehyde Dehydrogenase, Chain A, domain 1"/>
    <property type="match status" value="1"/>
</dbReference>